<reference evidence="2 3" key="2">
    <citation type="submission" date="2019-09" db="EMBL/GenBank/DDBJ databases">
        <title>Complete Genome Sequence and Methylome Analysis of free living Spirochaetas.</title>
        <authorList>
            <person name="Leshcheva N."/>
            <person name="Mikheeva N."/>
        </authorList>
    </citation>
    <scope>NUCLEOTIDE SEQUENCE [LARGE SCALE GENOMIC DNA]</scope>
    <source>
        <strain evidence="2 3">P</strain>
    </source>
</reference>
<organism evidence="2 3">
    <name type="scientific">Thiospirochaeta perfilievii</name>
    <dbReference type="NCBI Taxonomy" id="252967"/>
    <lineage>
        <taxon>Bacteria</taxon>
        <taxon>Pseudomonadati</taxon>
        <taxon>Spirochaetota</taxon>
        <taxon>Spirochaetia</taxon>
        <taxon>Spirochaetales</taxon>
        <taxon>Spirochaetaceae</taxon>
        <taxon>Thiospirochaeta</taxon>
    </lineage>
</organism>
<feature type="transmembrane region" description="Helical" evidence="1">
    <location>
        <begin position="45"/>
        <end position="68"/>
    </location>
</feature>
<reference evidence="2 3" key="1">
    <citation type="submission" date="2019-02" db="EMBL/GenBank/DDBJ databases">
        <authorList>
            <person name="Fomenkov A."/>
            <person name="Dubinina G."/>
            <person name="Grabovich M."/>
            <person name="Vincze T."/>
            <person name="Roberts R.J."/>
        </authorList>
    </citation>
    <scope>NUCLEOTIDE SEQUENCE [LARGE SCALE GENOMIC DNA]</scope>
    <source>
        <strain evidence="2 3">P</strain>
    </source>
</reference>
<gene>
    <name evidence="2" type="ORF">EW093_07855</name>
</gene>
<feature type="transmembrane region" description="Helical" evidence="1">
    <location>
        <begin position="12"/>
        <end position="33"/>
    </location>
</feature>
<dbReference type="Proteomes" id="UP000323824">
    <property type="component" value="Chromosome"/>
</dbReference>
<accession>A0A5C1QC00</accession>
<evidence type="ECO:0000313" key="3">
    <source>
        <dbReference type="Proteomes" id="UP000323824"/>
    </source>
</evidence>
<feature type="transmembrane region" description="Helical" evidence="1">
    <location>
        <begin position="211"/>
        <end position="231"/>
    </location>
</feature>
<protein>
    <submittedName>
        <fullName evidence="2">Uncharacterized protein</fullName>
    </submittedName>
</protein>
<dbReference type="AlphaFoldDB" id="A0A5C1QC00"/>
<dbReference type="KEGG" id="sper:EW093_07855"/>
<feature type="transmembrane region" description="Helical" evidence="1">
    <location>
        <begin position="89"/>
        <end position="108"/>
    </location>
</feature>
<sequence length="234" mass="27014">MHKVFQYIFKREYKFFVFSLIGYILLLISLRYLNLEKEVIGGFRALMMSRFVILILALIFIERLSIYIPKGIHYKESEYMLYIPHKNSTVINAIIILMILGILIFHSVNYLFLRTTYEELILALVTILSLTILSNFLMQIFSLLIKKKIMVSIAVLVLGSSLFISISKIGNSMSDYFNNFDLTIISSMIMLFALGYFGLCRCLRSKNEASYDYKVIATSIVLVSIGIYMSGQYL</sequence>
<dbReference type="RefSeq" id="WP_149567863.1">
    <property type="nucleotide sequence ID" value="NZ_CP035807.1"/>
</dbReference>
<keyword evidence="1" id="KW-0472">Membrane</keyword>
<feature type="transmembrane region" description="Helical" evidence="1">
    <location>
        <begin position="120"/>
        <end position="137"/>
    </location>
</feature>
<feature type="transmembrane region" description="Helical" evidence="1">
    <location>
        <begin position="149"/>
        <end position="170"/>
    </location>
</feature>
<evidence type="ECO:0000256" key="1">
    <source>
        <dbReference type="SAM" id="Phobius"/>
    </source>
</evidence>
<keyword evidence="3" id="KW-1185">Reference proteome</keyword>
<name>A0A5C1QC00_9SPIO</name>
<keyword evidence="1" id="KW-1133">Transmembrane helix</keyword>
<evidence type="ECO:0000313" key="2">
    <source>
        <dbReference type="EMBL" id="QEN04620.1"/>
    </source>
</evidence>
<feature type="transmembrane region" description="Helical" evidence="1">
    <location>
        <begin position="182"/>
        <end position="199"/>
    </location>
</feature>
<dbReference type="EMBL" id="CP035807">
    <property type="protein sequence ID" value="QEN04620.1"/>
    <property type="molecule type" value="Genomic_DNA"/>
</dbReference>
<keyword evidence="1" id="KW-0812">Transmembrane</keyword>
<proteinExistence type="predicted"/>